<sequence length="508" mass="55785">MRSPFTLSRSSSHSLPSQMLGNTSNTWLAPIPASLDKGLRSPQRPTPKLADTEPAPLPRPAAGAGGAELPSRPGRPGSGPRPPRRLRPGPAAPLPLGVSPGTSLPPCSVTPADPAERPGGRAGRARGTAVTLLSFFGRLHLNKKATDKQPYSKLPGVSLLKPLKGVDPNLINNLETFFELDYPKYEVLLCVQDHDDPAIDVCKKLLGKYPNVDARLFIGGKKVGINPKINNLMPGYEVAKYDLIWICDSGIRVTPDTLTDMANQMTEKVGLVHGLPYVADRQGFAATLEQVYFGTSHPRSYISANLTGFKCVTGMSCLMRKDVLDQAGGLIAFAQYIAEDYFMAKAIADRGWKFAMATQVAMQNSGSYSISQFQSRMIRWAKLRINMLPATIICEPISECFVASLVIGWAAHHVFRWDIMVFFMCHCLAWFIFDYIQLKGVQVGDGKCLKGLKLYHFSSCLKSSEVLYKYPEVHKQQVKRHCSKKTSCDKEISTCSQRVSVLPQGSPQ</sequence>
<dbReference type="AlphaFoldDB" id="A0A8C0V2V7"/>
<evidence type="ECO:0000256" key="15">
    <source>
        <dbReference type="ARBA" id="ARBA00047869"/>
    </source>
</evidence>
<dbReference type="UniPathway" id="UPA00222"/>
<keyword evidence="7" id="KW-0328">Glycosyltransferase</keyword>
<organism evidence="18 19">
    <name type="scientific">Cyanistes caeruleus</name>
    <name type="common">Eurasian blue tit</name>
    <name type="synonym">Parus caeruleus</name>
    <dbReference type="NCBI Taxonomy" id="156563"/>
    <lineage>
        <taxon>Eukaryota</taxon>
        <taxon>Metazoa</taxon>
        <taxon>Chordata</taxon>
        <taxon>Craniata</taxon>
        <taxon>Vertebrata</taxon>
        <taxon>Euteleostomi</taxon>
        <taxon>Archelosauria</taxon>
        <taxon>Archosauria</taxon>
        <taxon>Dinosauria</taxon>
        <taxon>Saurischia</taxon>
        <taxon>Theropoda</taxon>
        <taxon>Coelurosauria</taxon>
        <taxon>Aves</taxon>
        <taxon>Neognathae</taxon>
        <taxon>Neoaves</taxon>
        <taxon>Telluraves</taxon>
        <taxon>Australaves</taxon>
        <taxon>Passeriformes</taxon>
        <taxon>Paridae</taxon>
        <taxon>Cyanistes</taxon>
    </lineage>
</organism>
<evidence type="ECO:0000256" key="3">
    <source>
        <dbReference type="ARBA" id="ARBA00004991"/>
    </source>
</evidence>
<keyword evidence="13" id="KW-0443">Lipid metabolism</keyword>
<keyword evidence="9" id="KW-0812">Transmembrane</keyword>
<evidence type="ECO:0000256" key="4">
    <source>
        <dbReference type="ARBA" id="ARBA00006739"/>
    </source>
</evidence>
<dbReference type="FunFam" id="3.90.550.10:FF:000041">
    <property type="entry name" value="UDP-glucose ceramide glucosyltransferase"/>
    <property type="match status" value="1"/>
</dbReference>
<keyword evidence="8" id="KW-0808">Transferase</keyword>
<evidence type="ECO:0000256" key="14">
    <source>
        <dbReference type="ARBA" id="ARBA00023136"/>
    </source>
</evidence>
<protein>
    <recommendedName>
        <fullName evidence="5">ceramide glucosyltransferase</fullName>
        <ecNumber evidence="5">2.4.1.80</ecNumber>
    </recommendedName>
</protein>
<evidence type="ECO:0000256" key="11">
    <source>
        <dbReference type="ARBA" id="ARBA00022989"/>
    </source>
</evidence>
<evidence type="ECO:0000256" key="2">
    <source>
        <dbReference type="ARBA" id="ARBA00004760"/>
    </source>
</evidence>
<comment type="similarity">
    <text evidence="4">Belongs to the glycosyltransferase 2 family.</text>
</comment>
<gene>
    <name evidence="18" type="primary">UGCG</name>
</gene>
<accession>A0A8C0V2V7</accession>
<keyword evidence="11" id="KW-1133">Transmembrane helix</keyword>
<dbReference type="EC" id="2.4.1.80" evidence="5"/>
<keyword evidence="14" id="KW-0472">Membrane</keyword>
<evidence type="ECO:0000313" key="18">
    <source>
        <dbReference type="Ensembl" id="ENSCCEP00000015357.1"/>
    </source>
</evidence>
<comment type="catalytic activity">
    <reaction evidence="15">
        <text>UDP-alpha-D-xylose + an N-acylsphing-4-enine = a beta-D-xylosyl-(1&lt;-&gt;1')-N-acylsphing-4-enine + UDP + H(+)</text>
        <dbReference type="Rhea" id="RHEA:70243"/>
        <dbReference type="ChEBI" id="CHEBI:15378"/>
        <dbReference type="ChEBI" id="CHEBI:52639"/>
        <dbReference type="ChEBI" id="CHEBI:57632"/>
        <dbReference type="ChEBI" id="CHEBI:58223"/>
        <dbReference type="ChEBI" id="CHEBI:189068"/>
    </reaction>
    <physiologicalReaction direction="left-to-right" evidence="15">
        <dbReference type="Rhea" id="RHEA:70244"/>
    </physiologicalReaction>
</comment>
<evidence type="ECO:0000256" key="16">
    <source>
        <dbReference type="ARBA" id="ARBA00048104"/>
    </source>
</evidence>
<name>A0A8C0V2V7_CYACU</name>
<dbReference type="Proteomes" id="UP000694410">
    <property type="component" value="Unplaced"/>
</dbReference>
<comment type="pathway">
    <text evidence="3">Sphingolipid metabolism.</text>
</comment>
<feature type="compositionally biased region" description="Low complexity" evidence="17">
    <location>
        <begin position="1"/>
        <end position="17"/>
    </location>
</feature>
<feature type="region of interest" description="Disordered" evidence="17">
    <location>
        <begin position="1"/>
        <end position="124"/>
    </location>
</feature>
<dbReference type="InterPro" id="IPR029044">
    <property type="entry name" value="Nucleotide-diphossugar_trans"/>
</dbReference>
<evidence type="ECO:0000256" key="6">
    <source>
        <dbReference type="ARBA" id="ARBA00022516"/>
    </source>
</evidence>
<dbReference type="Pfam" id="PF13506">
    <property type="entry name" value="Glyco_transf_21"/>
    <property type="match status" value="1"/>
</dbReference>
<proteinExistence type="inferred from homology"/>
<keyword evidence="12" id="KW-0333">Golgi apparatus</keyword>
<evidence type="ECO:0000256" key="9">
    <source>
        <dbReference type="ARBA" id="ARBA00022692"/>
    </source>
</evidence>
<dbReference type="Gene3D" id="3.90.550.10">
    <property type="entry name" value="Spore Coat Polysaccharide Biosynthesis Protein SpsA, Chain A"/>
    <property type="match status" value="1"/>
</dbReference>
<evidence type="ECO:0000256" key="8">
    <source>
        <dbReference type="ARBA" id="ARBA00022679"/>
    </source>
</evidence>
<reference evidence="18" key="2">
    <citation type="submission" date="2025-09" db="UniProtKB">
        <authorList>
            <consortium name="Ensembl"/>
        </authorList>
    </citation>
    <scope>IDENTIFICATION</scope>
</reference>
<dbReference type="Ensembl" id="ENSCCET00000023870.1">
    <property type="protein sequence ID" value="ENSCCEP00000015357.1"/>
    <property type="gene ID" value="ENSCCEG00000014563.1"/>
</dbReference>
<dbReference type="GO" id="GO:0000139">
    <property type="term" value="C:Golgi membrane"/>
    <property type="evidence" value="ECO:0007669"/>
    <property type="project" value="UniProtKB-SubCell"/>
</dbReference>
<keyword evidence="6" id="KW-0444">Lipid biosynthesis</keyword>
<keyword evidence="19" id="KW-1185">Reference proteome</keyword>
<evidence type="ECO:0000256" key="7">
    <source>
        <dbReference type="ARBA" id="ARBA00022676"/>
    </source>
</evidence>
<dbReference type="GO" id="GO:0008120">
    <property type="term" value="F:ceramide glucosyltransferase activity"/>
    <property type="evidence" value="ECO:0007669"/>
    <property type="project" value="UniProtKB-EC"/>
</dbReference>
<dbReference type="SUPFAM" id="SSF53448">
    <property type="entry name" value="Nucleotide-diphospho-sugar transferases"/>
    <property type="match status" value="1"/>
</dbReference>
<comment type="subcellular location">
    <subcellularLocation>
        <location evidence="1">Golgi apparatus membrane</location>
        <topology evidence="1">Multi-pass membrane protein</topology>
    </subcellularLocation>
</comment>
<comment type="pathway">
    <text evidence="2">Lipid metabolism; sphingolipid metabolism.</text>
</comment>
<comment type="catalytic activity">
    <reaction evidence="16">
        <text>N-(9Z-octadecenoyl)-sphing-4-enine + UDP-alpha-D-xylose = beta-D-xylosyl-(1&lt;-&gt;1')-N-(9Z-octadecenoyl)-sphing-4-enine + UDP + H(+)</text>
        <dbReference type="Rhea" id="RHEA:70247"/>
        <dbReference type="ChEBI" id="CHEBI:15378"/>
        <dbReference type="ChEBI" id="CHEBI:57632"/>
        <dbReference type="ChEBI" id="CHEBI:58223"/>
        <dbReference type="ChEBI" id="CHEBI:77996"/>
        <dbReference type="ChEBI" id="CHEBI:189081"/>
    </reaction>
    <physiologicalReaction direction="left-to-right" evidence="16">
        <dbReference type="Rhea" id="RHEA:70248"/>
    </physiologicalReaction>
</comment>
<evidence type="ECO:0000256" key="12">
    <source>
        <dbReference type="ARBA" id="ARBA00023034"/>
    </source>
</evidence>
<dbReference type="GO" id="GO:0006679">
    <property type="term" value="P:glucosylceramide biosynthetic process"/>
    <property type="evidence" value="ECO:0007669"/>
    <property type="project" value="TreeGrafter"/>
</dbReference>
<dbReference type="PANTHER" id="PTHR12726:SF0">
    <property type="entry name" value="CERAMIDE GLUCOSYLTRANSFERASE"/>
    <property type="match status" value="1"/>
</dbReference>
<evidence type="ECO:0000256" key="13">
    <source>
        <dbReference type="ARBA" id="ARBA00023098"/>
    </source>
</evidence>
<evidence type="ECO:0000256" key="10">
    <source>
        <dbReference type="ARBA" id="ARBA00022919"/>
    </source>
</evidence>
<evidence type="ECO:0000313" key="19">
    <source>
        <dbReference type="Proteomes" id="UP000694410"/>
    </source>
</evidence>
<evidence type="ECO:0000256" key="5">
    <source>
        <dbReference type="ARBA" id="ARBA00012699"/>
    </source>
</evidence>
<dbReference type="CDD" id="cd02520">
    <property type="entry name" value="Glucosylceramide_synthase"/>
    <property type="match status" value="1"/>
</dbReference>
<keyword evidence="10" id="KW-0746">Sphingolipid metabolism</keyword>
<dbReference type="InterPro" id="IPR025993">
    <property type="entry name" value="Ceramide_glucosylTrfase"/>
</dbReference>
<evidence type="ECO:0000256" key="17">
    <source>
        <dbReference type="SAM" id="MobiDB-lite"/>
    </source>
</evidence>
<dbReference type="PANTHER" id="PTHR12726">
    <property type="entry name" value="CERAMIDE GLUCOSYLTRANSFERASE"/>
    <property type="match status" value="1"/>
</dbReference>
<reference evidence="18" key="1">
    <citation type="submission" date="2025-08" db="UniProtKB">
        <authorList>
            <consortium name="Ensembl"/>
        </authorList>
    </citation>
    <scope>IDENTIFICATION</scope>
</reference>
<evidence type="ECO:0000256" key="1">
    <source>
        <dbReference type="ARBA" id="ARBA00004653"/>
    </source>
</evidence>